<protein>
    <submittedName>
        <fullName evidence="1">Uncharacterized protein</fullName>
    </submittedName>
</protein>
<gene>
    <name evidence="1" type="ORF">DUI87_18476</name>
</gene>
<dbReference type="Proteomes" id="UP000269221">
    <property type="component" value="Unassembled WGS sequence"/>
</dbReference>
<organism evidence="1 2">
    <name type="scientific">Hirundo rustica rustica</name>
    <dbReference type="NCBI Taxonomy" id="333673"/>
    <lineage>
        <taxon>Eukaryota</taxon>
        <taxon>Metazoa</taxon>
        <taxon>Chordata</taxon>
        <taxon>Craniata</taxon>
        <taxon>Vertebrata</taxon>
        <taxon>Euteleostomi</taxon>
        <taxon>Archelosauria</taxon>
        <taxon>Archosauria</taxon>
        <taxon>Dinosauria</taxon>
        <taxon>Saurischia</taxon>
        <taxon>Theropoda</taxon>
        <taxon>Coelurosauria</taxon>
        <taxon>Aves</taxon>
        <taxon>Neognathae</taxon>
        <taxon>Neoaves</taxon>
        <taxon>Telluraves</taxon>
        <taxon>Australaves</taxon>
        <taxon>Passeriformes</taxon>
        <taxon>Sylvioidea</taxon>
        <taxon>Hirundinidae</taxon>
        <taxon>Hirundo</taxon>
    </lineage>
</organism>
<evidence type="ECO:0000313" key="2">
    <source>
        <dbReference type="Proteomes" id="UP000269221"/>
    </source>
</evidence>
<reference evidence="1 2" key="1">
    <citation type="submission" date="2018-07" db="EMBL/GenBank/DDBJ databases">
        <title>A high quality draft genome assembly of the barn swallow (H. rustica rustica).</title>
        <authorList>
            <person name="Formenti G."/>
            <person name="Chiara M."/>
            <person name="Poveda L."/>
            <person name="Francoijs K.-J."/>
            <person name="Bonisoli-Alquati A."/>
            <person name="Canova L."/>
            <person name="Gianfranceschi L."/>
            <person name="Horner D.S."/>
            <person name="Saino N."/>
        </authorList>
    </citation>
    <scope>NUCLEOTIDE SEQUENCE [LARGE SCALE GENOMIC DNA]</scope>
    <source>
        <strain evidence="1">Chelidonia</strain>
        <tissue evidence="1">Blood</tissue>
    </source>
</reference>
<dbReference type="AlphaFoldDB" id="A0A3M0JWP3"/>
<comment type="caution">
    <text evidence="1">The sequence shown here is derived from an EMBL/GenBank/DDBJ whole genome shotgun (WGS) entry which is preliminary data.</text>
</comment>
<dbReference type="EMBL" id="QRBI01000123">
    <property type="protein sequence ID" value="RMC05289.1"/>
    <property type="molecule type" value="Genomic_DNA"/>
</dbReference>
<accession>A0A3M0JWP3</accession>
<sequence>MRVMSKFTGNFCGKERQELAVSIQRMSMHNELSLVFDPFWPLLPRTLQQDKQSQPEQYLANIFALGSQEELFVQRPTAGLIISDCRGQGKQRELSYKGPIIPRPRAWVHMATRVSGQTLIQVKLELLTLKETAHYGSAALGPCKARCLLPADELESGG</sequence>
<name>A0A3M0JWP3_HIRRU</name>
<proteinExistence type="predicted"/>
<evidence type="ECO:0000313" key="1">
    <source>
        <dbReference type="EMBL" id="RMC05289.1"/>
    </source>
</evidence>
<keyword evidence="2" id="KW-1185">Reference proteome</keyword>